<evidence type="ECO:0000256" key="1">
    <source>
        <dbReference type="ARBA" id="ARBA00004370"/>
    </source>
</evidence>
<dbReference type="GO" id="GO:0016020">
    <property type="term" value="C:membrane"/>
    <property type="evidence" value="ECO:0007669"/>
    <property type="project" value="UniProtKB-SubCell"/>
</dbReference>
<keyword evidence="4 6" id="KW-0472">Membrane</keyword>
<evidence type="ECO:0000256" key="5">
    <source>
        <dbReference type="SAM" id="MobiDB-lite"/>
    </source>
</evidence>
<comment type="subcellular location">
    <subcellularLocation>
        <location evidence="1">Membrane</location>
    </subcellularLocation>
</comment>
<accession>A0A0E9NET1</accession>
<sequence length="324" mass="35182">MVISKYSKDKIGYPYPSSVEPRETPTLANESSRAPPSPSVYENDHYTLGVSTTLSETAPSFQTDNSSNGTSSSLRASEETGSSIRSTPARTSRFVEEFDLEEEVTLWCFEKLPVKKKPTNLELDTLHFIACTRHTPTAQPTNQSIHHQLLTRHPSVTMPLASVYSAAPYHVLSWGTLTGMTLFHSFIAGPVQFKTLPRQQFGNLQSKTFPIFFALQGALSGICLLTAPASAGSLFGYATTENKLLWSILLSGFANGALVGPWVTKIMFDKHKLEKSGGNIDEAKMTKLKKMLGLAHAASVGINFIAVGGAIAYAFCLAGRMIAI</sequence>
<feature type="transmembrane region" description="Helical" evidence="6">
    <location>
        <begin position="244"/>
        <end position="263"/>
    </location>
</feature>
<protein>
    <recommendedName>
        <fullName evidence="7">TMEM205-like domain-containing protein</fullName>
    </recommendedName>
</protein>
<feature type="transmembrane region" description="Helical" evidence="6">
    <location>
        <begin position="171"/>
        <end position="191"/>
    </location>
</feature>
<dbReference type="Pfam" id="PF13664">
    <property type="entry name" value="DUF4149"/>
    <property type="match status" value="1"/>
</dbReference>
<evidence type="ECO:0000256" key="2">
    <source>
        <dbReference type="ARBA" id="ARBA00022692"/>
    </source>
</evidence>
<evidence type="ECO:0000313" key="8">
    <source>
        <dbReference type="EMBL" id="GAO48328.1"/>
    </source>
</evidence>
<name>A0A0E9NET1_SAICN</name>
<dbReference type="PANTHER" id="PTHR23241">
    <property type="entry name" value="LATE EMBRYOGENESIS ABUNDANT PLANTS LEA-RELATED"/>
    <property type="match status" value="1"/>
</dbReference>
<feature type="transmembrane region" description="Helical" evidence="6">
    <location>
        <begin position="294"/>
        <end position="315"/>
    </location>
</feature>
<evidence type="ECO:0000256" key="6">
    <source>
        <dbReference type="SAM" id="Phobius"/>
    </source>
</evidence>
<reference evidence="8 9" key="2">
    <citation type="journal article" date="2014" name="J. Gen. Appl. Microbiol.">
        <title>The early diverging ascomycetous budding yeast Saitoella complicata has three histone deacetylases belonging to the Clr6, Hos2, and Rpd3 lineages.</title>
        <authorList>
            <person name="Nishida H."/>
            <person name="Matsumoto T."/>
            <person name="Kondo S."/>
            <person name="Hamamoto M."/>
            <person name="Yoshikawa H."/>
        </authorList>
    </citation>
    <scope>NUCLEOTIDE SEQUENCE [LARGE SCALE GENOMIC DNA]</scope>
    <source>
        <strain evidence="8 9">NRRL Y-17804</strain>
    </source>
</reference>
<evidence type="ECO:0000313" key="9">
    <source>
        <dbReference type="Proteomes" id="UP000033140"/>
    </source>
</evidence>
<keyword evidence="3 6" id="KW-1133">Transmembrane helix</keyword>
<reference evidence="8 9" key="3">
    <citation type="journal article" date="2015" name="Genome Announc.">
        <title>Draft Genome Sequence of the Archiascomycetous Yeast Saitoella complicata.</title>
        <authorList>
            <person name="Yamauchi K."/>
            <person name="Kondo S."/>
            <person name="Hamamoto M."/>
            <person name="Takahashi Y."/>
            <person name="Ogura Y."/>
            <person name="Hayashi T."/>
            <person name="Nishida H."/>
        </authorList>
    </citation>
    <scope>NUCLEOTIDE SEQUENCE [LARGE SCALE GENOMIC DNA]</scope>
    <source>
        <strain evidence="8 9">NRRL Y-17804</strain>
    </source>
</reference>
<evidence type="ECO:0000259" key="7">
    <source>
        <dbReference type="Pfam" id="PF13664"/>
    </source>
</evidence>
<proteinExistence type="predicted"/>
<feature type="region of interest" description="Disordered" evidence="5">
    <location>
        <begin position="1"/>
        <end position="88"/>
    </location>
</feature>
<keyword evidence="2 6" id="KW-0812">Transmembrane</keyword>
<dbReference type="AlphaFoldDB" id="A0A0E9NET1"/>
<reference evidence="8 9" key="1">
    <citation type="journal article" date="2011" name="J. Gen. Appl. Microbiol.">
        <title>Draft genome sequencing of the enigmatic yeast Saitoella complicata.</title>
        <authorList>
            <person name="Nishida H."/>
            <person name="Hamamoto M."/>
            <person name="Sugiyama J."/>
        </authorList>
    </citation>
    <scope>NUCLEOTIDE SEQUENCE [LARGE SCALE GENOMIC DNA]</scope>
    <source>
        <strain evidence="8 9">NRRL Y-17804</strain>
    </source>
</reference>
<dbReference type="InterPro" id="IPR025423">
    <property type="entry name" value="TMEM205-like"/>
</dbReference>
<dbReference type="EMBL" id="BACD03000014">
    <property type="protein sequence ID" value="GAO48328.1"/>
    <property type="molecule type" value="Genomic_DNA"/>
</dbReference>
<evidence type="ECO:0000256" key="3">
    <source>
        <dbReference type="ARBA" id="ARBA00022989"/>
    </source>
</evidence>
<dbReference type="PANTHER" id="PTHR23241:SF102">
    <property type="entry name" value="LD23009P"/>
    <property type="match status" value="1"/>
</dbReference>
<keyword evidence="9" id="KW-1185">Reference proteome</keyword>
<feature type="compositionally biased region" description="Polar residues" evidence="5">
    <location>
        <begin position="49"/>
        <end position="88"/>
    </location>
</feature>
<feature type="domain" description="TMEM205-like" evidence="7">
    <location>
        <begin position="172"/>
        <end position="271"/>
    </location>
</feature>
<dbReference type="InterPro" id="IPR053009">
    <property type="entry name" value="Xanthocillin_Biosynth-Assoc"/>
</dbReference>
<feature type="compositionally biased region" description="Basic and acidic residues" evidence="5">
    <location>
        <begin position="1"/>
        <end position="11"/>
    </location>
</feature>
<organism evidence="8 9">
    <name type="scientific">Saitoella complicata (strain BCRC 22490 / CBS 7301 / JCM 7358 / NBRC 10748 / NRRL Y-17804)</name>
    <dbReference type="NCBI Taxonomy" id="698492"/>
    <lineage>
        <taxon>Eukaryota</taxon>
        <taxon>Fungi</taxon>
        <taxon>Dikarya</taxon>
        <taxon>Ascomycota</taxon>
        <taxon>Taphrinomycotina</taxon>
        <taxon>Taphrinomycotina incertae sedis</taxon>
        <taxon>Saitoella</taxon>
    </lineage>
</organism>
<gene>
    <name evidence="8" type="ORF">G7K_2502-t1</name>
</gene>
<evidence type="ECO:0000256" key="4">
    <source>
        <dbReference type="ARBA" id="ARBA00023136"/>
    </source>
</evidence>
<feature type="transmembrane region" description="Helical" evidence="6">
    <location>
        <begin position="212"/>
        <end position="238"/>
    </location>
</feature>
<comment type="caution">
    <text evidence="8">The sequence shown here is derived from an EMBL/GenBank/DDBJ whole genome shotgun (WGS) entry which is preliminary data.</text>
</comment>
<dbReference type="Proteomes" id="UP000033140">
    <property type="component" value="Unassembled WGS sequence"/>
</dbReference>